<sequence>MTNPPLIGDLSKGLPLASGLLHAQGMIRNPDTCLSGLEKKGAYTGRSGKKFATAKEMVDWDLKTSIPKIKLTLPNKHGEWQKIQRLSGLRKGNNRASQCELSPTEVTVSTFGTWFLSYVRKIRTHMSSEQDVLVNRIAYLCWEIWKSRNWGFHQKTEANPKVTIIRAKQLEEQFRLANQDDQHKLNNTLKRKVRAATWKLPPGEWVKANVDDAYNPSTGNAGTGRYNSFKDLVHST</sequence>
<accession>A0ABU6SLE6</accession>
<dbReference type="EMBL" id="JASCZI010060949">
    <property type="protein sequence ID" value="MED6136946.1"/>
    <property type="molecule type" value="Genomic_DNA"/>
</dbReference>
<protein>
    <submittedName>
        <fullName evidence="1">Uncharacterized protein</fullName>
    </submittedName>
</protein>
<reference evidence="1 2" key="1">
    <citation type="journal article" date="2023" name="Plants (Basel)">
        <title>Bridging the Gap: Combining Genomics and Transcriptomics Approaches to Understand Stylosanthes scabra, an Orphan Legume from the Brazilian Caatinga.</title>
        <authorList>
            <person name="Ferreira-Neto J.R.C."/>
            <person name="da Silva M.D."/>
            <person name="Binneck E."/>
            <person name="de Melo N.F."/>
            <person name="da Silva R.H."/>
            <person name="de Melo A.L.T.M."/>
            <person name="Pandolfi V."/>
            <person name="Bustamante F.O."/>
            <person name="Brasileiro-Vidal A.C."/>
            <person name="Benko-Iseppon A.M."/>
        </authorList>
    </citation>
    <scope>NUCLEOTIDE SEQUENCE [LARGE SCALE GENOMIC DNA]</scope>
    <source>
        <tissue evidence="1">Leaves</tissue>
    </source>
</reference>
<comment type="caution">
    <text evidence="1">The sequence shown here is derived from an EMBL/GenBank/DDBJ whole genome shotgun (WGS) entry which is preliminary data.</text>
</comment>
<organism evidence="1 2">
    <name type="scientific">Stylosanthes scabra</name>
    <dbReference type="NCBI Taxonomy" id="79078"/>
    <lineage>
        <taxon>Eukaryota</taxon>
        <taxon>Viridiplantae</taxon>
        <taxon>Streptophyta</taxon>
        <taxon>Embryophyta</taxon>
        <taxon>Tracheophyta</taxon>
        <taxon>Spermatophyta</taxon>
        <taxon>Magnoliopsida</taxon>
        <taxon>eudicotyledons</taxon>
        <taxon>Gunneridae</taxon>
        <taxon>Pentapetalae</taxon>
        <taxon>rosids</taxon>
        <taxon>fabids</taxon>
        <taxon>Fabales</taxon>
        <taxon>Fabaceae</taxon>
        <taxon>Papilionoideae</taxon>
        <taxon>50 kb inversion clade</taxon>
        <taxon>dalbergioids sensu lato</taxon>
        <taxon>Dalbergieae</taxon>
        <taxon>Pterocarpus clade</taxon>
        <taxon>Stylosanthes</taxon>
    </lineage>
</organism>
<name>A0ABU6SLE6_9FABA</name>
<dbReference type="Proteomes" id="UP001341840">
    <property type="component" value="Unassembled WGS sequence"/>
</dbReference>
<gene>
    <name evidence="1" type="ORF">PIB30_060422</name>
</gene>
<evidence type="ECO:0000313" key="1">
    <source>
        <dbReference type="EMBL" id="MED6136946.1"/>
    </source>
</evidence>
<proteinExistence type="predicted"/>
<evidence type="ECO:0000313" key="2">
    <source>
        <dbReference type="Proteomes" id="UP001341840"/>
    </source>
</evidence>
<keyword evidence="2" id="KW-1185">Reference proteome</keyword>